<dbReference type="InterPro" id="IPR036754">
    <property type="entry name" value="YbaK/aa-tRNA-synt-asso_dom_sf"/>
</dbReference>
<organism evidence="6 7">
    <name type="scientific">Boudabousia marimammalium</name>
    <dbReference type="NCBI Taxonomy" id="156892"/>
    <lineage>
        <taxon>Bacteria</taxon>
        <taxon>Bacillati</taxon>
        <taxon>Actinomycetota</taxon>
        <taxon>Actinomycetes</taxon>
        <taxon>Actinomycetales</taxon>
        <taxon>Actinomycetaceae</taxon>
        <taxon>Boudabousia</taxon>
    </lineage>
</organism>
<evidence type="ECO:0000256" key="1">
    <source>
        <dbReference type="ARBA" id="ARBA00009798"/>
    </source>
</evidence>
<keyword evidence="3 4" id="KW-0456">Lyase</keyword>
<dbReference type="PANTHER" id="PTHR30411:SF0">
    <property type="entry name" value="CYS-TRNA(PRO)_CYS-TRNA(CYS) DEACYLASE YBAK"/>
    <property type="match status" value="1"/>
</dbReference>
<protein>
    <recommendedName>
        <fullName evidence="4">Cys-tRNA(Pro)/Cys-tRNA(Cys) deacylase</fullName>
        <ecNumber evidence="4">4.2.-.-</ecNumber>
    </recommendedName>
</protein>
<evidence type="ECO:0000259" key="5">
    <source>
        <dbReference type="Pfam" id="PF04073"/>
    </source>
</evidence>
<dbReference type="AlphaFoldDB" id="A0A1Q5PSF0"/>
<dbReference type="GO" id="GO:0016829">
    <property type="term" value="F:lyase activity"/>
    <property type="evidence" value="ECO:0007669"/>
    <property type="project" value="UniProtKB-KW"/>
</dbReference>
<dbReference type="InterPro" id="IPR007214">
    <property type="entry name" value="YbaK/aa-tRNA-synth-assoc-dom"/>
</dbReference>
<gene>
    <name evidence="6" type="ORF">BM477_02995</name>
</gene>
<evidence type="ECO:0000256" key="2">
    <source>
        <dbReference type="ARBA" id="ARBA00022917"/>
    </source>
</evidence>
<dbReference type="OrthoDB" id="9809296at2"/>
<accession>A0A1Q5PSF0</accession>
<dbReference type="STRING" id="156892.BM477_02995"/>
<dbReference type="EMBL" id="MPDM01000002">
    <property type="protein sequence ID" value="OKL50362.1"/>
    <property type="molecule type" value="Genomic_DNA"/>
</dbReference>
<evidence type="ECO:0000256" key="4">
    <source>
        <dbReference type="PIRNR" id="PIRNR006181"/>
    </source>
</evidence>
<dbReference type="Pfam" id="PF04073">
    <property type="entry name" value="tRNA_edit"/>
    <property type="match status" value="1"/>
</dbReference>
<dbReference type="PANTHER" id="PTHR30411">
    <property type="entry name" value="CYTOPLASMIC PROTEIN"/>
    <property type="match status" value="1"/>
</dbReference>
<dbReference type="GO" id="GO:0006412">
    <property type="term" value="P:translation"/>
    <property type="evidence" value="ECO:0007669"/>
    <property type="project" value="UniProtKB-KW"/>
</dbReference>
<dbReference type="Proteomes" id="UP000186465">
    <property type="component" value="Unassembled WGS sequence"/>
</dbReference>
<dbReference type="Gene3D" id="3.90.960.10">
    <property type="entry name" value="YbaK/aminoacyl-tRNA synthetase-associated domain"/>
    <property type="match status" value="1"/>
</dbReference>
<comment type="similarity">
    <text evidence="1 4">Belongs to the prolyl-tRNA editing family. YbaK/EbsC subfamily.</text>
</comment>
<name>A0A1Q5PSF0_9ACTO</name>
<dbReference type="EC" id="4.2.-.-" evidence="4"/>
<evidence type="ECO:0000313" key="7">
    <source>
        <dbReference type="Proteomes" id="UP000186465"/>
    </source>
</evidence>
<evidence type="ECO:0000256" key="3">
    <source>
        <dbReference type="ARBA" id="ARBA00023239"/>
    </source>
</evidence>
<comment type="caution">
    <text evidence="6">The sequence shown here is derived from an EMBL/GenBank/DDBJ whole genome shotgun (WGS) entry which is preliminary data.</text>
</comment>
<feature type="domain" description="YbaK/aminoacyl-tRNA synthetase-associated" evidence="5">
    <location>
        <begin position="43"/>
        <end position="151"/>
    </location>
</feature>
<sequence length="167" mass="17417">MSKHSKHSQLGTAALQFLHDAGAEFEVLRYESHPGSPHGFALDAVEQLGVDPAALFKTLVVDLEHADPVFAVIPADSSLSLKRLAQAAGAKHARLLQPAKAQRLTGYVVGGISALGSKTALRVFVAEEAAVLPKMVVSAGARGVSVRLAPELFGELTGAVFAEITQG</sequence>
<proteinExistence type="inferred from homology"/>
<keyword evidence="7" id="KW-1185">Reference proteome</keyword>
<dbReference type="RefSeq" id="WP_075361188.1">
    <property type="nucleotide sequence ID" value="NZ_MPDM01000002.1"/>
</dbReference>
<dbReference type="CDD" id="cd00002">
    <property type="entry name" value="YbaK_deacylase"/>
    <property type="match status" value="1"/>
</dbReference>
<reference evidence="7" key="1">
    <citation type="submission" date="2016-11" db="EMBL/GenBank/DDBJ databases">
        <title>Actinomyces gypaetusis sp. nov. isolated from Gypaetus barbatus in Qinghai Tibet Plateau China.</title>
        <authorList>
            <person name="Meng X."/>
        </authorList>
    </citation>
    <scope>NUCLEOTIDE SEQUENCE [LARGE SCALE GENOMIC DNA]</scope>
    <source>
        <strain evidence="7">DSM 15383</strain>
    </source>
</reference>
<keyword evidence="2 4" id="KW-0648">Protein biosynthesis</keyword>
<dbReference type="InterPro" id="IPR004369">
    <property type="entry name" value="Prolyl-tRNA_editing_YbaK/EbsC"/>
</dbReference>
<dbReference type="GO" id="GO:0002161">
    <property type="term" value="F:aminoacyl-tRNA deacylase activity"/>
    <property type="evidence" value="ECO:0007669"/>
    <property type="project" value="InterPro"/>
</dbReference>
<dbReference type="SUPFAM" id="SSF55826">
    <property type="entry name" value="YbaK/ProRS associated domain"/>
    <property type="match status" value="1"/>
</dbReference>
<evidence type="ECO:0000313" key="6">
    <source>
        <dbReference type="EMBL" id="OKL50362.1"/>
    </source>
</evidence>
<dbReference type="PIRSF" id="PIRSF006181">
    <property type="entry name" value="EbsC_YbaK"/>
    <property type="match status" value="1"/>
</dbReference>